<dbReference type="Gene3D" id="3.30.710.10">
    <property type="entry name" value="Potassium Channel Kv1.1, Chain A"/>
    <property type="match status" value="1"/>
</dbReference>
<sequence>MKPTPASTSKTMKTQKQCRAQFHRDCQSFQNFSISFQCKSRRLVALPKVKVSTPTQQRRMDTAMPSFQMPSSPRYGADLVRPEYDFESWDVKVVCGPFRWYLHKNVLRKCRYFSGLLPARSGDSEVKSTIHLNNHIASQIAQVIRFMYYHEYPGADYDHENPLYGDSLLTNTAMYMAGASVDHRGMMRFATQHIETWAKAVFPDAPISGMADGGQTGQGARSVYVDSPLYKAVCTSNGLMDYAVLRLVYPLHRSLTIVYDQPNNIQFGPLQGLRVALIRFVATALPMLAISPAFQAHFRNEWLRPLQSPFHPKNLADRSLADWISAGLKQTLPQG</sequence>
<organism evidence="1 2">
    <name type="scientific">Sporothrix curviconia</name>
    <dbReference type="NCBI Taxonomy" id="1260050"/>
    <lineage>
        <taxon>Eukaryota</taxon>
        <taxon>Fungi</taxon>
        <taxon>Dikarya</taxon>
        <taxon>Ascomycota</taxon>
        <taxon>Pezizomycotina</taxon>
        <taxon>Sordariomycetes</taxon>
        <taxon>Sordariomycetidae</taxon>
        <taxon>Ophiostomatales</taxon>
        <taxon>Ophiostomataceae</taxon>
        <taxon>Sporothrix</taxon>
    </lineage>
</organism>
<keyword evidence="2" id="KW-1185">Reference proteome</keyword>
<comment type="caution">
    <text evidence="1">The sequence shown here is derived from an EMBL/GenBank/DDBJ whole genome shotgun (WGS) entry which is preliminary data.</text>
</comment>
<evidence type="ECO:0000313" key="1">
    <source>
        <dbReference type="EMBL" id="CAK7219729.1"/>
    </source>
</evidence>
<protein>
    <recommendedName>
        <fullName evidence="3">BTB domain-containing protein</fullName>
    </recommendedName>
</protein>
<proteinExistence type="predicted"/>
<dbReference type="InterPro" id="IPR011333">
    <property type="entry name" value="SKP1/BTB/POZ_sf"/>
</dbReference>
<dbReference type="CDD" id="cd18186">
    <property type="entry name" value="BTB_POZ_ZBTB_KLHL-like"/>
    <property type="match status" value="1"/>
</dbReference>
<evidence type="ECO:0000313" key="2">
    <source>
        <dbReference type="Proteomes" id="UP001642405"/>
    </source>
</evidence>
<dbReference type="EMBL" id="CAWUHB010000018">
    <property type="protein sequence ID" value="CAK7219729.1"/>
    <property type="molecule type" value="Genomic_DNA"/>
</dbReference>
<gene>
    <name evidence="1" type="ORF">SCUCBS95973_003917</name>
</gene>
<evidence type="ECO:0008006" key="3">
    <source>
        <dbReference type="Google" id="ProtNLM"/>
    </source>
</evidence>
<name>A0ABP0BJA8_9PEZI</name>
<accession>A0ABP0BJA8</accession>
<dbReference type="Proteomes" id="UP001642405">
    <property type="component" value="Unassembled WGS sequence"/>
</dbReference>
<reference evidence="1 2" key="1">
    <citation type="submission" date="2024-01" db="EMBL/GenBank/DDBJ databases">
        <authorList>
            <person name="Allen C."/>
            <person name="Tagirdzhanova G."/>
        </authorList>
    </citation>
    <scope>NUCLEOTIDE SEQUENCE [LARGE SCALE GENOMIC DNA]</scope>
</reference>